<keyword evidence="3" id="KW-0275">Fatty acid biosynthesis</keyword>
<dbReference type="RefSeq" id="WP_008463024.1">
    <property type="nucleotide sequence ID" value="NZ_CALZ01000127.1"/>
</dbReference>
<keyword evidence="1 3" id="KW-0596">Phosphopantetheine</keyword>
<dbReference type="UniPathway" id="UPA00094"/>
<dbReference type="Pfam" id="PF00550">
    <property type="entry name" value="PP-binding"/>
    <property type="match status" value="1"/>
</dbReference>
<dbReference type="InterPro" id="IPR036736">
    <property type="entry name" value="ACP-like_sf"/>
</dbReference>
<feature type="domain" description="Carrier" evidence="4">
    <location>
        <begin position="4"/>
        <end position="79"/>
    </location>
</feature>
<accession>K0NUP8</accession>
<keyword evidence="2 3" id="KW-0597">Phosphoprotein</keyword>
<proteinExistence type="inferred from homology"/>
<keyword evidence="3" id="KW-0276">Fatty acid metabolism</keyword>
<comment type="function">
    <text evidence="3">Carrier of the growing fatty acid chain in fatty acid biosynthesis.</text>
</comment>
<evidence type="ECO:0000256" key="1">
    <source>
        <dbReference type="ARBA" id="ARBA00022450"/>
    </source>
</evidence>
<dbReference type="HAMAP" id="MF_01217">
    <property type="entry name" value="Acyl_carrier"/>
    <property type="match status" value="1"/>
</dbReference>
<dbReference type="Gene3D" id="1.10.1200.10">
    <property type="entry name" value="ACP-like"/>
    <property type="match status" value="1"/>
</dbReference>
<reference evidence="5 6" key="1">
    <citation type="submission" date="2012-08" db="EMBL/GenBank/DDBJ databases">
        <title>Draft Genome Sequences of Lactobacillus equicursoris CIP 110162T, isolated from thoroughbred racehorse feces and Lactobacillus sp. CRBIP 24.137 isolated from urine of human.</title>
        <authorList>
            <person name="Cousin S."/>
            <person name="Loux V."/>
            <person name="Ma L."/>
            <person name="Creno S."/>
            <person name="Clermont D."/>
            <person name="Bizet C."/>
            <person name="Bouchier C."/>
        </authorList>
    </citation>
    <scope>NUCLEOTIDE SEQUENCE [LARGE SCALE GENOMIC DNA]</scope>
    <source>
        <strain evidence="5 6">66c</strain>
    </source>
</reference>
<evidence type="ECO:0000259" key="4">
    <source>
        <dbReference type="PROSITE" id="PS50075"/>
    </source>
</evidence>
<dbReference type="InterPro" id="IPR009081">
    <property type="entry name" value="PP-bd_ACP"/>
</dbReference>
<evidence type="ECO:0000313" key="6">
    <source>
        <dbReference type="Proteomes" id="UP000009325"/>
    </source>
</evidence>
<keyword evidence="3" id="KW-0444">Lipid biosynthesis</keyword>
<evidence type="ECO:0000256" key="3">
    <source>
        <dbReference type="HAMAP-Rule" id="MF_01217"/>
    </source>
</evidence>
<dbReference type="GO" id="GO:0000036">
    <property type="term" value="F:acyl carrier activity"/>
    <property type="evidence" value="ECO:0007669"/>
    <property type="project" value="UniProtKB-UniRule"/>
</dbReference>
<dbReference type="Proteomes" id="UP000009325">
    <property type="component" value="Unassembled WGS sequence"/>
</dbReference>
<dbReference type="OrthoDB" id="9804551at2"/>
<evidence type="ECO:0000313" key="5">
    <source>
        <dbReference type="EMBL" id="CCK84261.1"/>
    </source>
</evidence>
<dbReference type="SUPFAM" id="SSF47336">
    <property type="entry name" value="ACP-like"/>
    <property type="match status" value="1"/>
</dbReference>
<protein>
    <recommendedName>
        <fullName evidence="3">Acyl carrier protein</fullName>
        <shortName evidence="3">ACP</shortName>
    </recommendedName>
</protein>
<comment type="pathway">
    <text evidence="3">Lipid metabolism; fatty acid biosynthesis.</text>
</comment>
<comment type="PTM">
    <text evidence="3">4'-phosphopantetheine is transferred from CoA to a specific serine of apo-ACP by AcpS. This modification is essential for activity because fatty acids are bound in thioester linkage to the sulfhydryl of the prosthetic group.</text>
</comment>
<dbReference type="PROSITE" id="PS50075">
    <property type="entry name" value="CARRIER"/>
    <property type="match status" value="1"/>
</dbReference>
<sequence length="79" mass="8737">MTEAEIFEAVKEIAAEQLDIDAGTITMDTNIKEDLDADSLDLFEIVSELEDKYDIDLDADEGLVKVSDVVKTVKAELDD</sequence>
<dbReference type="GO" id="GO:0005737">
    <property type="term" value="C:cytoplasm"/>
    <property type="evidence" value="ECO:0007669"/>
    <property type="project" value="UniProtKB-SubCell"/>
</dbReference>
<dbReference type="InterPro" id="IPR003231">
    <property type="entry name" value="ACP"/>
</dbReference>
<keyword evidence="3" id="KW-0963">Cytoplasm</keyword>
<evidence type="ECO:0000256" key="2">
    <source>
        <dbReference type="ARBA" id="ARBA00022553"/>
    </source>
</evidence>
<comment type="similarity">
    <text evidence="3">Belongs to the acyl carrier protein (ACP) family.</text>
</comment>
<name>K0NUP8_9LACO</name>
<dbReference type="AlphaFoldDB" id="K0NUP8"/>
<organism evidence="5 6">
    <name type="scientific">Lactobacillus equicursoris 66c</name>
    <dbReference type="NCBI Taxonomy" id="872326"/>
    <lineage>
        <taxon>Bacteria</taxon>
        <taxon>Bacillati</taxon>
        <taxon>Bacillota</taxon>
        <taxon>Bacilli</taxon>
        <taxon>Lactobacillales</taxon>
        <taxon>Lactobacillaceae</taxon>
        <taxon>Lactobacillus</taxon>
    </lineage>
</organism>
<gene>
    <name evidence="3" type="primary">acpP</name>
    <name evidence="5" type="ORF">BN146_08500</name>
</gene>
<comment type="caution">
    <text evidence="5">The sequence shown here is derived from an EMBL/GenBank/DDBJ whole genome shotgun (WGS) entry which is preliminary data.</text>
</comment>
<comment type="subcellular location">
    <subcellularLocation>
        <location evidence="3">Cytoplasm</location>
    </subcellularLocation>
</comment>
<dbReference type="NCBIfam" id="NF002150">
    <property type="entry name" value="PRK00982.1-4"/>
    <property type="match status" value="1"/>
</dbReference>
<feature type="modified residue" description="O-(pantetheine 4'-phosphoryl)serine" evidence="3">
    <location>
        <position position="39"/>
    </location>
</feature>
<keyword evidence="3" id="KW-0443">Lipid metabolism</keyword>
<dbReference type="EMBL" id="CALZ01000127">
    <property type="protein sequence ID" value="CCK84261.1"/>
    <property type="molecule type" value="Genomic_DNA"/>
</dbReference>